<evidence type="ECO:0000313" key="3">
    <source>
        <dbReference type="EMBL" id="RDW26398.1"/>
    </source>
</evidence>
<sequence length="200" mass="22343">MSVKPLEVKTSHLRRDSFSSKESPFKKDYSFATSPIAHSLERGAYSGAFKFPPSPPETPIVRHMRSRSIDLGNARPQPASPTTGLTPTTATFMTAGRKMSIDQMSPPNWGSRRNSLDMHYEQFKQRAQMMELNKSGKLQKEVVATSLPTPTMEYPEYSVSSPASTYSPSAPINIPPRRESIRRAPSPTSERMLKGEFSFD</sequence>
<evidence type="ECO:0000256" key="1">
    <source>
        <dbReference type="SAM" id="MobiDB-lite"/>
    </source>
</evidence>
<accession>A0A1H6PYX8</accession>
<feature type="compositionally biased region" description="Low complexity" evidence="1">
    <location>
        <begin position="157"/>
        <end position="171"/>
    </location>
</feature>
<evidence type="ECO:0000313" key="2">
    <source>
        <dbReference type="EMBL" id="AOW03740.1"/>
    </source>
</evidence>
<dbReference type="RefSeq" id="XP_502541.1">
    <property type="nucleotide sequence ID" value="XM_502541.1"/>
</dbReference>
<proteinExistence type="predicted"/>
<reference evidence="3 5" key="2">
    <citation type="submission" date="2018-07" db="EMBL/GenBank/DDBJ databases">
        <title>Draft Genome Assemblies for Five Robust Yarrowia lipolytica Strains Exhibiting High Lipid Production and Pentose Sugar Utilization and Sugar Alcohol Secretion from Undetoxified Lignocellulosic Biomass Hydrolysates.</title>
        <authorList>
            <consortium name="DOE Joint Genome Institute"/>
            <person name="Walker C."/>
            <person name="Ryu S."/>
            <person name="Na H."/>
            <person name="Zane M."/>
            <person name="LaButti K."/>
            <person name="Lipzen A."/>
            <person name="Haridas S."/>
            <person name="Barry K."/>
            <person name="Grigoriev I.V."/>
            <person name="Quarterman J."/>
            <person name="Slininger P."/>
            <person name="Dien B."/>
            <person name="Trinh C.T."/>
        </authorList>
    </citation>
    <scope>NUCLEOTIDE SEQUENCE [LARGE SCALE GENOMIC DNA]</scope>
    <source>
        <strain evidence="3 5">YB392</strain>
    </source>
</reference>
<dbReference type="VEuPathDB" id="FungiDB:YALI0_D07656g"/>
<dbReference type="GeneID" id="2910904"/>
<gene>
    <name evidence="3" type="ORF">B0I71DRAFT_130890</name>
    <name evidence="2" type="ORF">YALI1_D09897g</name>
</gene>
<dbReference type="OrthoDB" id="4087895at2759"/>
<dbReference type="Proteomes" id="UP000256601">
    <property type="component" value="Unassembled WGS sequence"/>
</dbReference>
<dbReference type="AlphaFoldDB" id="A0A1H6PYX8"/>
<evidence type="ECO:0000313" key="4">
    <source>
        <dbReference type="Proteomes" id="UP000182444"/>
    </source>
</evidence>
<evidence type="ECO:0000313" key="5">
    <source>
        <dbReference type="Proteomes" id="UP000256601"/>
    </source>
</evidence>
<organism evidence="2 4">
    <name type="scientific">Yarrowia lipolytica</name>
    <name type="common">Candida lipolytica</name>
    <dbReference type="NCBI Taxonomy" id="4952"/>
    <lineage>
        <taxon>Eukaryota</taxon>
        <taxon>Fungi</taxon>
        <taxon>Dikarya</taxon>
        <taxon>Ascomycota</taxon>
        <taxon>Saccharomycotina</taxon>
        <taxon>Dipodascomycetes</taxon>
        <taxon>Dipodascales</taxon>
        <taxon>Dipodascales incertae sedis</taxon>
        <taxon>Yarrowia</taxon>
    </lineage>
</organism>
<dbReference type="EMBL" id="KZ858980">
    <property type="protein sequence ID" value="RDW26398.1"/>
    <property type="molecule type" value="Genomic_DNA"/>
</dbReference>
<dbReference type="EMBL" id="CP017556">
    <property type="protein sequence ID" value="AOW03740.1"/>
    <property type="molecule type" value="Genomic_DNA"/>
</dbReference>
<feature type="region of interest" description="Disordered" evidence="1">
    <location>
        <begin position="151"/>
        <end position="200"/>
    </location>
</feature>
<dbReference type="KEGG" id="yli:2910904"/>
<reference evidence="2 4" key="1">
    <citation type="journal article" date="2016" name="PLoS ONE">
        <title>Sequence Assembly of Yarrowia lipolytica Strain W29/CLIB89 Shows Transposable Element Diversity.</title>
        <authorList>
            <person name="Magnan C."/>
            <person name="Yu J."/>
            <person name="Chang I."/>
            <person name="Jahn E."/>
            <person name="Kanomata Y."/>
            <person name="Wu J."/>
            <person name="Zeller M."/>
            <person name="Oakes M."/>
            <person name="Baldi P."/>
            <person name="Sandmeyer S."/>
        </authorList>
    </citation>
    <scope>NUCLEOTIDE SEQUENCE [LARGE SCALE GENOMIC DNA]</scope>
    <source>
        <strain evidence="2">CLIB89</strain>
        <strain evidence="4">CLIB89(W29)</strain>
    </source>
</reference>
<dbReference type="VEuPathDB" id="FungiDB:YALI1_D09897g"/>
<dbReference type="Proteomes" id="UP000182444">
    <property type="component" value="Chromosome 1D"/>
</dbReference>
<feature type="region of interest" description="Disordered" evidence="1">
    <location>
        <begin position="1"/>
        <end position="25"/>
    </location>
</feature>
<protein>
    <submittedName>
        <fullName evidence="2">Uncharacterized protein</fullName>
    </submittedName>
</protein>
<name>A0A1H6PYX8_YARLL</name>